<keyword evidence="2" id="KW-1185">Reference proteome</keyword>
<reference evidence="1 2" key="1">
    <citation type="submission" date="2014-04" db="EMBL/GenBank/DDBJ databases">
        <authorList>
            <consortium name="DOE Joint Genome Institute"/>
            <person name="Kuo A."/>
            <person name="Kohler A."/>
            <person name="Nagy L.G."/>
            <person name="Floudas D."/>
            <person name="Copeland A."/>
            <person name="Barry K.W."/>
            <person name="Cichocki N."/>
            <person name="Veneault-Fourrey C."/>
            <person name="LaButti K."/>
            <person name="Lindquist E.A."/>
            <person name="Lipzen A."/>
            <person name="Lundell T."/>
            <person name="Morin E."/>
            <person name="Murat C."/>
            <person name="Sun H."/>
            <person name="Tunlid A."/>
            <person name="Henrissat B."/>
            <person name="Grigoriev I.V."/>
            <person name="Hibbett D.S."/>
            <person name="Martin F."/>
            <person name="Nordberg H.P."/>
            <person name="Cantor M.N."/>
            <person name="Hua S.X."/>
        </authorList>
    </citation>
    <scope>NUCLEOTIDE SEQUENCE [LARGE SCALE GENOMIC DNA]</scope>
    <source>
        <strain evidence="1 2">Foug A</strain>
    </source>
</reference>
<dbReference type="AlphaFoldDB" id="A0A0C3DEW3"/>
<sequence>MLASGYRLLSYLFFTAKIECFHCLMSLTALDLDSQPTHLAVLCIHITPTVWMRKGPCTNRSLTSIISPYSACFQSAPLIAEQCVSNSGTCQLQRRTYLPLCVHCTNNEFLPPAHQYCELIHANAQSTNVLLNEIGLDPGWTLFCPHSPYLPRSVSVCSPL</sequence>
<dbReference type="EMBL" id="KN822076">
    <property type="protein sequence ID" value="KIM59240.1"/>
    <property type="molecule type" value="Genomic_DNA"/>
</dbReference>
<organism evidence="1 2">
    <name type="scientific">Scleroderma citrinum Foug A</name>
    <dbReference type="NCBI Taxonomy" id="1036808"/>
    <lineage>
        <taxon>Eukaryota</taxon>
        <taxon>Fungi</taxon>
        <taxon>Dikarya</taxon>
        <taxon>Basidiomycota</taxon>
        <taxon>Agaricomycotina</taxon>
        <taxon>Agaricomycetes</taxon>
        <taxon>Agaricomycetidae</taxon>
        <taxon>Boletales</taxon>
        <taxon>Sclerodermatineae</taxon>
        <taxon>Sclerodermataceae</taxon>
        <taxon>Scleroderma</taxon>
    </lineage>
</organism>
<dbReference type="Proteomes" id="UP000053989">
    <property type="component" value="Unassembled WGS sequence"/>
</dbReference>
<gene>
    <name evidence="1" type="ORF">SCLCIDRAFT_1036796</name>
</gene>
<accession>A0A0C3DEW3</accession>
<evidence type="ECO:0000313" key="1">
    <source>
        <dbReference type="EMBL" id="KIM59240.1"/>
    </source>
</evidence>
<evidence type="ECO:0000313" key="2">
    <source>
        <dbReference type="Proteomes" id="UP000053989"/>
    </source>
</evidence>
<name>A0A0C3DEW3_9AGAM</name>
<protein>
    <submittedName>
        <fullName evidence="1">Uncharacterized protein</fullName>
    </submittedName>
</protein>
<proteinExistence type="predicted"/>
<dbReference type="InParanoid" id="A0A0C3DEW3"/>
<dbReference type="HOGENOM" id="CLU_1653169_0_0_1"/>
<reference evidence="2" key="2">
    <citation type="submission" date="2015-01" db="EMBL/GenBank/DDBJ databases">
        <title>Evolutionary Origins and Diversification of the Mycorrhizal Mutualists.</title>
        <authorList>
            <consortium name="DOE Joint Genome Institute"/>
            <consortium name="Mycorrhizal Genomics Consortium"/>
            <person name="Kohler A."/>
            <person name="Kuo A."/>
            <person name="Nagy L.G."/>
            <person name="Floudas D."/>
            <person name="Copeland A."/>
            <person name="Barry K.W."/>
            <person name="Cichocki N."/>
            <person name="Veneault-Fourrey C."/>
            <person name="LaButti K."/>
            <person name="Lindquist E.A."/>
            <person name="Lipzen A."/>
            <person name="Lundell T."/>
            <person name="Morin E."/>
            <person name="Murat C."/>
            <person name="Riley R."/>
            <person name="Ohm R."/>
            <person name="Sun H."/>
            <person name="Tunlid A."/>
            <person name="Henrissat B."/>
            <person name="Grigoriev I.V."/>
            <person name="Hibbett D.S."/>
            <person name="Martin F."/>
        </authorList>
    </citation>
    <scope>NUCLEOTIDE SEQUENCE [LARGE SCALE GENOMIC DNA]</scope>
    <source>
        <strain evidence="2">Foug A</strain>
    </source>
</reference>